<dbReference type="Proteomes" id="UP000276776">
    <property type="component" value="Unassembled WGS sequence"/>
</dbReference>
<organism evidence="4">
    <name type="scientific">Thelazia callipaeda</name>
    <name type="common">Oriental eyeworm</name>
    <name type="synonym">Parasitic nematode</name>
    <dbReference type="NCBI Taxonomy" id="103827"/>
    <lineage>
        <taxon>Eukaryota</taxon>
        <taxon>Metazoa</taxon>
        <taxon>Ecdysozoa</taxon>
        <taxon>Nematoda</taxon>
        <taxon>Chromadorea</taxon>
        <taxon>Rhabditida</taxon>
        <taxon>Spirurina</taxon>
        <taxon>Spiruromorpha</taxon>
        <taxon>Thelazioidea</taxon>
        <taxon>Thelaziidae</taxon>
        <taxon>Thelazia</taxon>
    </lineage>
</organism>
<feature type="compositionally biased region" description="Polar residues" evidence="1">
    <location>
        <begin position="22"/>
        <end position="41"/>
    </location>
</feature>
<reference evidence="4" key="1">
    <citation type="submission" date="2017-02" db="UniProtKB">
        <authorList>
            <consortium name="WormBaseParasite"/>
        </authorList>
    </citation>
    <scope>IDENTIFICATION</scope>
</reference>
<evidence type="ECO:0000313" key="3">
    <source>
        <dbReference type="Proteomes" id="UP000276776"/>
    </source>
</evidence>
<evidence type="ECO:0000313" key="4">
    <source>
        <dbReference type="WBParaSite" id="TCLT_0000294401-mRNA-1"/>
    </source>
</evidence>
<feature type="compositionally biased region" description="Basic and acidic residues" evidence="1">
    <location>
        <begin position="1"/>
        <end position="13"/>
    </location>
</feature>
<accession>A0A0N5CRU4</accession>
<gene>
    <name evidence="2" type="ORF">TCLT_LOCUS2945</name>
</gene>
<dbReference type="EMBL" id="UYYF01000824">
    <property type="protein sequence ID" value="VDM99166.1"/>
    <property type="molecule type" value="Genomic_DNA"/>
</dbReference>
<reference evidence="2 3" key="2">
    <citation type="submission" date="2018-11" db="EMBL/GenBank/DDBJ databases">
        <authorList>
            <consortium name="Pathogen Informatics"/>
        </authorList>
    </citation>
    <scope>NUCLEOTIDE SEQUENCE [LARGE SCALE GENOMIC DNA]</scope>
</reference>
<evidence type="ECO:0000313" key="2">
    <source>
        <dbReference type="EMBL" id="VDM99166.1"/>
    </source>
</evidence>
<feature type="region of interest" description="Disordered" evidence="1">
    <location>
        <begin position="1"/>
        <end position="46"/>
    </location>
</feature>
<dbReference type="AlphaFoldDB" id="A0A0N5CRU4"/>
<protein>
    <submittedName>
        <fullName evidence="4">Spondin domain-containing protein</fullName>
    </submittedName>
</protein>
<name>A0A0N5CRU4_THECL</name>
<keyword evidence="3" id="KW-1185">Reference proteome</keyword>
<evidence type="ECO:0000256" key="1">
    <source>
        <dbReference type="SAM" id="MobiDB-lite"/>
    </source>
</evidence>
<proteinExistence type="predicted"/>
<sequence>MCPDKWPSDDKCGSEGFDETVWAQTVTTPLPDSDDSLSTPKPSGLNLTLGVPGPQLNASTQQKFQAQNNPPLPPVMKVLVASNEPEMTVASEVTHWPTRRLFAKVPNPADYPGLGFLQQNYTWYKIGRFMYAREYAIDEEERDAKSASVVDRRRRALPRIAEHSENMDGMNVDDRIL</sequence>
<dbReference type="WBParaSite" id="TCLT_0000294401-mRNA-1">
    <property type="protein sequence ID" value="TCLT_0000294401-mRNA-1"/>
    <property type="gene ID" value="TCLT_0000294401"/>
</dbReference>